<keyword evidence="3" id="KW-1185">Reference proteome</keyword>
<evidence type="ECO:0000313" key="3">
    <source>
        <dbReference type="Proteomes" id="UP001629274"/>
    </source>
</evidence>
<keyword evidence="1" id="KW-0812">Transmembrane</keyword>
<dbReference type="RefSeq" id="WP_408511466.1">
    <property type="nucleotide sequence ID" value="NZ_JAQQDR010000007.1"/>
</dbReference>
<keyword evidence="1" id="KW-1133">Transmembrane helix</keyword>
<gene>
    <name evidence="2" type="ORF">PQR03_19775</name>
</gene>
<name>A0ABW9BIF2_9BURK</name>
<protein>
    <submittedName>
        <fullName evidence="2">Uncharacterized protein</fullName>
    </submittedName>
</protein>
<feature type="transmembrane region" description="Helical" evidence="1">
    <location>
        <begin position="23"/>
        <end position="41"/>
    </location>
</feature>
<evidence type="ECO:0000256" key="1">
    <source>
        <dbReference type="SAM" id="Phobius"/>
    </source>
</evidence>
<evidence type="ECO:0000313" key="2">
    <source>
        <dbReference type="EMBL" id="MFM0240371.1"/>
    </source>
</evidence>
<proteinExistence type="predicted"/>
<sequence>MNYLSALEQATVQLSTSYTTVDAINSLLTSFLAAAAIHAIVKFRRHANRNCIARLSTANQGLM</sequence>
<accession>A0ABW9BIF2</accession>
<dbReference type="EMBL" id="JAQQDR010000007">
    <property type="protein sequence ID" value="MFM0240371.1"/>
    <property type="molecule type" value="Genomic_DNA"/>
</dbReference>
<comment type="caution">
    <text evidence="2">The sequence shown here is derived from an EMBL/GenBank/DDBJ whole genome shotgun (WGS) entry which is preliminary data.</text>
</comment>
<keyword evidence="1" id="KW-0472">Membrane</keyword>
<reference evidence="2 3" key="1">
    <citation type="journal article" date="2024" name="Chem. Sci.">
        <title>Discovery of megapolipeptins by genome mining of a Burkholderiales bacteria collection.</title>
        <authorList>
            <person name="Paulo B.S."/>
            <person name="Recchia M.J.J."/>
            <person name="Lee S."/>
            <person name="Fergusson C.H."/>
            <person name="Romanowski S.B."/>
            <person name="Hernandez A."/>
            <person name="Krull N."/>
            <person name="Liu D.Y."/>
            <person name="Cavanagh H."/>
            <person name="Bos A."/>
            <person name="Gray C.A."/>
            <person name="Murphy B.T."/>
            <person name="Linington R.G."/>
            <person name="Eustaquio A.S."/>
        </authorList>
    </citation>
    <scope>NUCLEOTIDE SEQUENCE [LARGE SCALE GENOMIC DNA]</scope>
    <source>
        <strain evidence="2 3">RL17-351-BIE-A</strain>
    </source>
</reference>
<organism evidence="2 3">
    <name type="scientific">Paraburkholderia phytofirmans</name>
    <dbReference type="NCBI Taxonomy" id="261302"/>
    <lineage>
        <taxon>Bacteria</taxon>
        <taxon>Pseudomonadati</taxon>
        <taxon>Pseudomonadota</taxon>
        <taxon>Betaproteobacteria</taxon>
        <taxon>Burkholderiales</taxon>
        <taxon>Burkholderiaceae</taxon>
        <taxon>Paraburkholderia</taxon>
    </lineage>
</organism>
<dbReference type="Proteomes" id="UP001629274">
    <property type="component" value="Unassembled WGS sequence"/>
</dbReference>